<evidence type="ECO:0000256" key="11">
    <source>
        <dbReference type="ARBA" id="ARBA00023303"/>
    </source>
</evidence>
<evidence type="ECO:0000256" key="4">
    <source>
        <dbReference type="ARBA" id="ARBA00022538"/>
    </source>
</evidence>
<name>A0ABT1WPA6_9LACT</name>
<dbReference type="Proteomes" id="UP001059480">
    <property type="component" value="Unassembled WGS sequence"/>
</dbReference>
<evidence type="ECO:0000256" key="13">
    <source>
        <dbReference type="SAM" id="Phobius"/>
    </source>
</evidence>
<keyword evidence="5 13" id="KW-0812">Transmembrane</keyword>
<dbReference type="InterPro" id="IPR010617">
    <property type="entry name" value="TMEM175-like"/>
</dbReference>
<feature type="transmembrane region" description="Helical" evidence="13">
    <location>
        <begin position="12"/>
        <end position="28"/>
    </location>
</feature>
<evidence type="ECO:0000256" key="9">
    <source>
        <dbReference type="ARBA" id="ARBA00023065"/>
    </source>
</evidence>
<dbReference type="PANTHER" id="PTHR31462">
    <property type="entry name" value="ENDOSOMAL/LYSOSOMAL POTASSIUM CHANNEL TMEM175"/>
    <property type="match status" value="1"/>
</dbReference>
<organism evidence="14 15">
    <name type="scientific">Granulicatella seriolae</name>
    <dbReference type="NCBI Taxonomy" id="2967226"/>
    <lineage>
        <taxon>Bacteria</taxon>
        <taxon>Bacillati</taxon>
        <taxon>Bacillota</taxon>
        <taxon>Bacilli</taxon>
        <taxon>Lactobacillales</taxon>
        <taxon>Carnobacteriaceae</taxon>
        <taxon>Granulicatella</taxon>
    </lineage>
</organism>
<evidence type="ECO:0000256" key="8">
    <source>
        <dbReference type="ARBA" id="ARBA00022989"/>
    </source>
</evidence>
<evidence type="ECO:0000256" key="3">
    <source>
        <dbReference type="ARBA" id="ARBA00022448"/>
    </source>
</evidence>
<evidence type="ECO:0000256" key="2">
    <source>
        <dbReference type="ARBA" id="ARBA00006920"/>
    </source>
</evidence>
<comment type="caution">
    <text evidence="14">The sequence shown here is derived from an EMBL/GenBank/DDBJ whole genome shotgun (WGS) entry which is preliminary data.</text>
</comment>
<dbReference type="RefSeq" id="WP_256945432.1">
    <property type="nucleotide sequence ID" value="NZ_JANHNZ010000006.1"/>
</dbReference>
<evidence type="ECO:0000256" key="5">
    <source>
        <dbReference type="ARBA" id="ARBA00022692"/>
    </source>
</evidence>
<evidence type="ECO:0000256" key="1">
    <source>
        <dbReference type="ARBA" id="ARBA00004141"/>
    </source>
</evidence>
<keyword evidence="9" id="KW-0406">Ion transport</keyword>
<keyword evidence="8 13" id="KW-1133">Transmembrane helix</keyword>
<sequence>MNKNRLEAFTDAIIAIAATIMVLELHIPQYNTLASLVEEWPVFLAYFISFTLIYTVWYNHHNLFKKAKIISKQTYLFNGIWVFLLALVPFTSNWVGRSPNDTLPGVLFIVVLLLWSVMFQVLDWQVLKDNPEAKRDVTVNFTYRSILYGGYVIALVLAFTAPIYSLIVIGIISVAMMVVMFFD</sequence>
<dbReference type="Pfam" id="PF06736">
    <property type="entry name" value="TMEM175"/>
    <property type="match status" value="1"/>
</dbReference>
<evidence type="ECO:0000256" key="7">
    <source>
        <dbReference type="ARBA" id="ARBA00022958"/>
    </source>
</evidence>
<evidence type="ECO:0000313" key="15">
    <source>
        <dbReference type="Proteomes" id="UP001059480"/>
    </source>
</evidence>
<reference evidence="14" key="1">
    <citation type="submission" date="2022-07" db="EMBL/GenBank/DDBJ databases">
        <authorList>
            <person name="Jung M.-Y."/>
            <person name="Lee M."/>
        </authorList>
    </citation>
    <scope>NUCLEOTIDE SEQUENCE</scope>
    <source>
        <strain evidence="14">S8</strain>
    </source>
</reference>
<evidence type="ECO:0000256" key="12">
    <source>
        <dbReference type="ARBA" id="ARBA00034430"/>
    </source>
</evidence>
<comment type="similarity">
    <text evidence="2">Belongs to the TMEM175 family.</text>
</comment>
<keyword evidence="11" id="KW-0407">Ion channel</keyword>
<comment type="subcellular location">
    <subcellularLocation>
        <location evidence="1">Membrane</location>
        <topology evidence="1">Multi-pass membrane protein</topology>
    </subcellularLocation>
</comment>
<evidence type="ECO:0000256" key="6">
    <source>
        <dbReference type="ARBA" id="ARBA00022826"/>
    </source>
</evidence>
<keyword evidence="7" id="KW-0630">Potassium</keyword>
<comment type="catalytic activity">
    <reaction evidence="12">
        <text>K(+)(in) = K(+)(out)</text>
        <dbReference type="Rhea" id="RHEA:29463"/>
        <dbReference type="ChEBI" id="CHEBI:29103"/>
    </reaction>
</comment>
<accession>A0ABT1WPA6</accession>
<feature type="transmembrane region" description="Helical" evidence="13">
    <location>
        <begin position="40"/>
        <end position="59"/>
    </location>
</feature>
<evidence type="ECO:0000256" key="10">
    <source>
        <dbReference type="ARBA" id="ARBA00023136"/>
    </source>
</evidence>
<protein>
    <submittedName>
        <fullName evidence="14">TMEM175 family protein</fullName>
    </submittedName>
</protein>
<feature type="transmembrane region" description="Helical" evidence="13">
    <location>
        <begin position="163"/>
        <end position="182"/>
    </location>
</feature>
<evidence type="ECO:0000313" key="14">
    <source>
        <dbReference type="EMBL" id="MCQ9210323.1"/>
    </source>
</evidence>
<keyword evidence="6" id="KW-0631">Potassium channel</keyword>
<keyword evidence="3" id="KW-0813">Transport</keyword>
<keyword evidence="10 13" id="KW-0472">Membrane</keyword>
<dbReference type="PANTHER" id="PTHR31462:SF5">
    <property type="entry name" value="ENDOSOMAL_LYSOSOMAL PROTON CHANNEL TMEM175"/>
    <property type="match status" value="1"/>
</dbReference>
<feature type="transmembrane region" description="Helical" evidence="13">
    <location>
        <begin position="75"/>
        <end position="96"/>
    </location>
</feature>
<dbReference type="EMBL" id="JANHNZ010000006">
    <property type="protein sequence ID" value="MCQ9210323.1"/>
    <property type="molecule type" value="Genomic_DNA"/>
</dbReference>
<reference evidence="14" key="2">
    <citation type="journal article" date="2023" name="Curr. Microbiol.">
        <title>Granulicatella seriolae sp. nov., a Novel Facultative Anaerobe Isolated from Yellowtail Marine Fish.</title>
        <authorList>
            <person name="Lee M."/>
            <person name="Choi Y.J."/>
            <person name="Farooq A."/>
            <person name="Jeong J.B."/>
            <person name="Jung M.Y."/>
        </authorList>
    </citation>
    <scope>NUCLEOTIDE SEQUENCE</scope>
    <source>
        <strain evidence="14">S8</strain>
    </source>
</reference>
<keyword evidence="4" id="KW-0633">Potassium transport</keyword>
<keyword evidence="15" id="KW-1185">Reference proteome</keyword>
<reference evidence="14" key="3">
    <citation type="journal article" date="2023" name="Microbiol. Resour. Announc.">
        <title>Draft Genome Sequence of Granulicatella sp. Strain S8, Isolated from a Marine Fish, Seriola quinqueradiata.</title>
        <authorList>
            <person name="Lee M."/>
            <person name="Farooq A."/>
            <person name="Jeong J.B."/>
            <person name="Jung M.Y."/>
        </authorList>
    </citation>
    <scope>NUCLEOTIDE SEQUENCE</scope>
    <source>
        <strain evidence="14">S8</strain>
    </source>
</reference>
<gene>
    <name evidence="14" type="ORF">NPA36_07140</name>
</gene>
<feature type="transmembrane region" description="Helical" evidence="13">
    <location>
        <begin position="102"/>
        <end position="121"/>
    </location>
</feature>
<proteinExistence type="inferred from homology"/>